<evidence type="ECO:0000313" key="2">
    <source>
        <dbReference type="Proteomes" id="UP000326939"/>
    </source>
</evidence>
<protein>
    <submittedName>
        <fullName evidence="1">Uncharacterized protein</fullName>
    </submittedName>
</protein>
<dbReference type="Proteomes" id="UP000326939">
    <property type="component" value="Chromosome 14"/>
</dbReference>
<proteinExistence type="predicted"/>
<comment type="caution">
    <text evidence="1">The sequence shown here is derived from an EMBL/GenBank/DDBJ whole genome shotgun (WGS) entry which is preliminary data.</text>
</comment>
<dbReference type="AlphaFoldDB" id="A0A5N5K9Q2"/>
<dbReference type="EMBL" id="VDCV01000014">
    <property type="protein sequence ID" value="KAB5527324.1"/>
    <property type="molecule type" value="Genomic_DNA"/>
</dbReference>
<keyword evidence="2" id="KW-1185">Reference proteome</keyword>
<organism evidence="1 2">
    <name type="scientific">Salix brachista</name>
    <dbReference type="NCBI Taxonomy" id="2182728"/>
    <lineage>
        <taxon>Eukaryota</taxon>
        <taxon>Viridiplantae</taxon>
        <taxon>Streptophyta</taxon>
        <taxon>Embryophyta</taxon>
        <taxon>Tracheophyta</taxon>
        <taxon>Spermatophyta</taxon>
        <taxon>Magnoliopsida</taxon>
        <taxon>eudicotyledons</taxon>
        <taxon>Gunneridae</taxon>
        <taxon>Pentapetalae</taxon>
        <taxon>rosids</taxon>
        <taxon>fabids</taxon>
        <taxon>Malpighiales</taxon>
        <taxon>Salicaceae</taxon>
        <taxon>Saliceae</taxon>
        <taxon>Salix</taxon>
    </lineage>
</organism>
<accession>A0A5N5K9Q2</accession>
<evidence type="ECO:0000313" key="1">
    <source>
        <dbReference type="EMBL" id="KAB5527324.1"/>
    </source>
</evidence>
<gene>
    <name evidence="1" type="ORF">DKX38_021171</name>
</gene>
<reference evidence="2" key="1">
    <citation type="journal article" date="2019" name="Gigascience">
        <title>De novo genome assembly of the endangered Acer yangbiense, a plant species with extremely small populations endemic to Yunnan Province, China.</title>
        <authorList>
            <person name="Yang J."/>
            <person name="Wariss H.M."/>
            <person name="Tao L."/>
            <person name="Zhang R."/>
            <person name="Yun Q."/>
            <person name="Hollingsworth P."/>
            <person name="Dao Z."/>
            <person name="Luo G."/>
            <person name="Guo H."/>
            <person name="Ma Y."/>
            <person name="Sun W."/>
        </authorList>
    </citation>
    <scope>NUCLEOTIDE SEQUENCE [LARGE SCALE GENOMIC DNA]</scope>
    <source>
        <strain evidence="2">cv. br00</strain>
    </source>
</reference>
<name>A0A5N5K9Q2_9ROSI</name>
<sequence>MLFVTNDYGGVSYVTLLNALSRGVDIVVLGKANRMLFVVFEEDLGSYFGKSPFERQIMLFSATNAYLDTLVGDEEEKLQKESNVM</sequence>